<evidence type="ECO:0000256" key="2">
    <source>
        <dbReference type="ARBA" id="ARBA00022692"/>
    </source>
</evidence>
<gene>
    <name evidence="6" type="ORF">MNBD_GAMMA01-1844</name>
</gene>
<sequence length="156" mass="18295">MPIKDSAKVKTIPPLVPLAFIIISWLIDKYVYPLAIPIPANVQSILAYFFMFDAVILFSFSLYFFFKTKQNPVPQTPTNALYTGGIFRITRNPMYLGFLVAQVVVAIYLNNFYVIISLPVVWWLLNKWAIEPEEVYLEQIFGQKYLDYKQKVRRWL</sequence>
<evidence type="ECO:0000256" key="4">
    <source>
        <dbReference type="ARBA" id="ARBA00023136"/>
    </source>
</evidence>
<evidence type="ECO:0000256" key="1">
    <source>
        <dbReference type="ARBA" id="ARBA00004127"/>
    </source>
</evidence>
<protein>
    <recommendedName>
        <fullName evidence="7">Isoprenylcysteine carboxylmethyltransferase family protein</fullName>
    </recommendedName>
</protein>
<feature type="transmembrane region" description="Helical" evidence="5">
    <location>
        <begin position="95"/>
        <end position="125"/>
    </location>
</feature>
<evidence type="ECO:0000256" key="5">
    <source>
        <dbReference type="SAM" id="Phobius"/>
    </source>
</evidence>
<dbReference type="GO" id="GO:0012505">
    <property type="term" value="C:endomembrane system"/>
    <property type="evidence" value="ECO:0007669"/>
    <property type="project" value="UniProtKB-SubCell"/>
</dbReference>
<dbReference type="InterPro" id="IPR007318">
    <property type="entry name" value="Phopholipid_MeTrfase"/>
</dbReference>
<feature type="transmembrane region" description="Helical" evidence="5">
    <location>
        <begin position="12"/>
        <end position="33"/>
    </location>
</feature>
<evidence type="ECO:0000313" key="6">
    <source>
        <dbReference type="EMBL" id="VAW39814.1"/>
    </source>
</evidence>
<dbReference type="PANTHER" id="PTHR12714:SF24">
    <property type="entry name" value="SLR1182 PROTEIN"/>
    <property type="match status" value="1"/>
</dbReference>
<dbReference type="GO" id="GO:0016740">
    <property type="term" value="F:transferase activity"/>
    <property type="evidence" value="ECO:0007669"/>
    <property type="project" value="UniProtKB-ARBA"/>
</dbReference>
<keyword evidence="2 5" id="KW-0812">Transmembrane</keyword>
<reference evidence="6" key="1">
    <citation type="submission" date="2018-06" db="EMBL/GenBank/DDBJ databases">
        <authorList>
            <person name="Zhirakovskaya E."/>
        </authorList>
    </citation>
    <scope>NUCLEOTIDE SEQUENCE</scope>
</reference>
<organism evidence="6">
    <name type="scientific">hydrothermal vent metagenome</name>
    <dbReference type="NCBI Taxonomy" id="652676"/>
    <lineage>
        <taxon>unclassified sequences</taxon>
        <taxon>metagenomes</taxon>
        <taxon>ecological metagenomes</taxon>
    </lineage>
</organism>
<proteinExistence type="predicted"/>
<keyword evidence="3 5" id="KW-1133">Transmembrane helix</keyword>
<evidence type="ECO:0008006" key="7">
    <source>
        <dbReference type="Google" id="ProtNLM"/>
    </source>
</evidence>
<dbReference type="EMBL" id="UOEW01000245">
    <property type="protein sequence ID" value="VAW39814.1"/>
    <property type="molecule type" value="Genomic_DNA"/>
</dbReference>
<name>A0A3B0W7Z2_9ZZZZ</name>
<dbReference type="PANTHER" id="PTHR12714">
    <property type="entry name" value="PROTEIN-S ISOPRENYLCYSTEINE O-METHYLTRANSFERASE"/>
    <property type="match status" value="1"/>
</dbReference>
<dbReference type="Pfam" id="PF04191">
    <property type="entry name" value="PEMT"/>
    <property type="match status" value="1"/>
</dbReference>
<keyword evidence="4 5" id="KW-0472">Membrane</keyword>
<dbReference type="Gene3D" id="1.20.120.1630">
    <property type="match status" value="1"/>
</dbReference>
<dbReference type="AlphaFoldDB" id="A0A3B0W7Z2"/>
<accession>A0A3B0W7Z2</accession>
<evidence type="ECO:0000256" key="3">
    <source>
        <dbReference type="ARBA" id="ARBA00022989"/>
    </source>
</evidence>
<feature type="transmembrane region" description="Helical" evidence="5">
    <location>
        <begin position="45"/>
        <end position="66"/>
    </location>
</feature>
<comment type="subcellular location">
    <subcellularLocation>
        <location evidence="1">Endomembrane system</location>
        <topology evidence="1">Multi-pass membrane protein</topology>
    </subcellularLocation>
</comment>